<dbReference type="GO" id="GO:0003677">
    <property type="term" value="F:DNA binding"/>
    <property type="evidence" value="ECO:0007669"/>
    <property type="project" value="InterPro"/>
</dbReference>
<dbReference type="EMBL" id="CP000859">
    <property type="protein sequence ID" value="ABW67019.1"/>
    <property type="molecule type" value="Genomic_DNA"/>
</dbReference>
<proteinExistence type="predicted"/>
<dbReference type="Pfam" id="PF01527">
    <property type="entry name" value="HTH_Tnp_1"/>
    <property type="match status" value="1"/>
</dbReference>
<keyword evidence="1" id="KW-0175">Coiled coil</keyword>
<evidence type="ECO:0000256" key="1">
    <source>
        <dbReference type="SAM" id="Coils"/>
    </source>
</evidence>
<organism evidence="2 3">
    <name type="scientific">Desulfosudis oleivorans (strain DSM 6200 / JCM 39069 / Hxd3)</name>
    <name type="common">Desulfococcus oleovorans</name>
    <dbReference type="NCBI Taxonomy" id="96561"/>
    <lineage>
        <taxon>Bacteria</taxon>
        <taxon>Pseudomonadati</taxon>
        <taxon>Thermodesulfobacteriota</taxon>
        <taxon>Desulfobacteria</taxon>
        <taxon>Desulfobacterales</taxon>
        <taxon>Desulfosudaceae</taxon>
        <taxon>Desulfosudis</taxon>
    </lineage>
</organism>
<dbReference type="STRING" id="96561.Dole_1213"/>
<protein>
    <submittedName>
        <fullName evidence="2">Transposase and inactivated derivative</fullName>
    </submittedName>
</protein>
<gene>
    <name evidence="2" type="ordered locus">Dole_1213</name>
</gene>
<dbReference type="KEGG" id="dol:Dole_1213"/>
<dbReference type="InterPro" id="IPR002514">
    <property type="entry name" value="Transposase_8"/>
</dbReference>
<dbReference type="eggNOG" id="COG2963">
    <property type="taxonomic scope" value="Bacteria"/>
</dbReference>
<name>A8ZXR1_DESOH</name>
<accession>A8ZXR1</accession>
<dbReference type="GO" id="GO:0004803">
    <property type="term" value="F:transposase activity"/>
    <property type="evidence" value="ECO:0007669"/>
    <property type="project" value="InterPro"/>
</dbReference>
<reference evidence="2 3" key="1">
    <citation type="submission" date="2007-10" db="EMBL/GenBank/DDBJ databases">
        <title>Complete sequence of Desulfococcus oleovorans Hxd3.</title>
        <authorList>
            <consortium name="US DOE Joint Genome Institute"/>
            <person name="Copeland A."/>
            <person name="Lucas S."/>
            <person name="Lapidus A."/>
            <person name="Barry K."/>
            <person name="Glavina del Rio T."/>
            <person name="Dalin E."/>
            <person name="Tice H."/>
            <person name="Pitluck S."/>
            <person name="Kiss H."/>
            <person name="Brettin T."/>
            <person name="Bruce D."/>
            <person name="Detter J.C."/>
            <person name="Han C."/>
            <person name="Schmutz J."/>
            <person name="Larimer F."/>
            <person name="Land M."/>
            <person name="Hauser L."/>
            <person name="Kyrpides N."/>
            <person name="Kim E."/>
            <person name="Wawrik B."/>
            <person name="Richardson P."/>
        </authorList>
    </citation>
    <scope>NUCLEOTIDE SEQUENCE [LARGE SCALE GENOMIC DNA]</scope>
    <source>
        <strain evidence="3">DSM 6200 / JCM 39069 / Hxd3</strain>
    </source>
</reference>
<dbReference type="AlphaFoldDB" id="A8ZXR1"/>
<dbReference type="Proteomes" id="UP000008561">
    <property type="component" value="Chromosome"/>
</dbReference>
<evidence type="ECO:0000313" key="2">
    <source>
        <dbReference type="EMBL" id="ABW67019.1"/>
    </source>
</evidence>
<dbReference type="GO" id="GO:0006313">
    <property type="term" value="P:DNA transposition"/>
    <property type="evidence" value="ECO:0007669"/>
    <property type="project" value="InterPro"/>
</dbReference>
<evidence type="ECO:0000313" key="3">
    <source>
        <dbReference type="Proteomes" id="UP000008561"/>
    </source>
</evidence>
<dbReference type="HOGENOM" id="CLU_027402_33_0_7"/>
<dbReference type="InterPro" id="IPR009057">
    <property type="entry name" value="Homeodomain-like_sf"/>
</dbReference>
<feature type="coiled-coil region" evidence="1">
    <location>
        <begin position="47"/>
        <end position="74"/>
    </location>
</feature>
<dbReference type="Gene3D" id="1.10.10.60">
    <property type="entry name" value="Homeodomain-like"/>
    <property type="match status" value="1"/>
</dbReference>
<sequence length="83" mass="9754">MADLPDRTSADVARELGIHVGQVYNWRSQFNKLAKHQFTVADGTNYSVSEKEEIRRLKKEVERLRKERDFLKKATAYFANHDE</sequence>
<dbReference type="SUPFAM" id="SSF46689">
    <property type="entry name" value="Homeodomain-like"/>
    <property type="match status" value="1"/>
</dbReference>
<keyword evidence="3" id="KW-1185">Reference proteome</keyword>